<dbReference type="EMBL" id="GBXM01070537">
    <property type="protein sequence ID" value="JAH38040.1"/>
    <property type="molecule type" value="Transcribed_RNA"/>
</dbReference>
<reference evidence="1" key="1">
    <citation type="submission" date="2014-11" db="EMBL/GenBank/DDBJ databases">
        <authorList>
            <person name="Amaro Gonzalez C."/>
        </authorList>
    </citation>
    <scope>NUCLEOTIDE SEQUENCE</scope>
</reference>
<sequence length="41" mass="4580">MFVLMLRNVLGFEFVSWECCLCVVFPLLPSIVCGTFVVGPL</sequence>
<reference evidence="1" key="2">
    <citation type="journal article" date="2015" name="Fish Shellfish Immunol.">
        <title>Early steps in the European eel (Anguilla anguilla)-Vibrio vulnificus interaction in the gills: Role of the RtxA13 toxin.</title>
        <authorList>
            <person name="Callol A."/>
            <person name="Pajuelo D."/>
            <person name="Ebbesson L."/>
            <person name="Teles M."/>
            <person name="MacKenzie S."/>
            <person name="Amaro C."/>
        </authorList>
    </citation>
    <scope>NUCLEOTIDE SEQUENCE</scope>
</reference>
<accession>A0A0E9SBH2</accession>
<name>A0A0E9SBH2_ANGAN</name>
<proteinExistence type="predicted"/>
<evidence type="ECO:0000313" key="1">
    <source>
        <dbReference type="EMBL" id="JAH38040.1"/>
    </source>
</evidence>
<protein>
    <submittedName>
        <fullName evidence="1">Uncharacterized protein</fullName>
    </submittedName>
</protein>
<organism evidence="1">
    <name type="scientific">Anguilla anguilla</name>
    <name type="common">European freshwater eel</name>
    <name type="synonym">Muraena anguilla</name>
    <dbReference type="NCBI Taxonomy" id="7936"/>
    <lineage>
        <taxon>Eukaryota</taxon>
        <taxon>Metazoa</taxon>
        <taxon>Chordata</taxon>
        <taxon>Craniata</taxon>
        <taxon>Vertebrata</taxon>
        <taxon>Euteleostomi</taxon>
        <taxon>Actinopterygii</taxon>
        <taxon>Neopterygii</taxon>
        <taxon>Teleostei</taxon>
        <taxon>Anguilliformes</taxon>
        <taxon>Anguillidae</taxon>
        <taxon>Anguilla</taxon>
    </lineage>
</organism>
<dbReference type="AlphaFoldDB" id="A0A0E9SBH2"/>